<dbReference type="AlphaFoldDB" id="A0A0P1EAK0"/>
<proteinExistence type="predicted"/>
<dbReference type="Proteomes" id="UP000050783">
    <property type="component" value="Unassembled WGS sequence"/>
</dbReference>
<evidence type="ECO:0000313" key="1">
    <source>
        <dbReference type="EMBL" id="CUH46217.1"/>
    </source>
</evidence>
<gene>
    <name evidence="1" type="ORF">RUA4292_00382</name>
</gene>
<accession>A0A0P1EAK0</accession>
<protein>
    <submittedName>
        <fullName evidence="1">Uncharacterized protein</fullName>
    </submittedName>
</protein>
<reference evidence="1 2" key="1">
    <citation type="submission" date="2015-09" db="EMBL/GenBank/DDBJ databases">
        <authorList>
            <consortium name="Swine Surveillance"/>
        </authorList>
    </citation>
    <scope>NUCLEOTIDE SEQUENCE [LARGE SCALE GENOMIC DNA]</scope>
    <source>
        <strain evidence="1 2">CECT 4292</strain>
    </source>
</reference>
<sequence length="357" mass="38827">MGTVVISGAAIAGAVAAPFVVRPLTNKYLLGQTRNLDELSQSEKQLVDACSALAIGLRQAEKGELDLGAKEAAALNEDALAPLVEKASEVLLDSQEWPIMQRRWYRNAFTELSFVRGFAKHKSTLAEPLIVGVGSALIFNLLSDGPHEFTLEEQDMLDAIRRSSTELSGMTNEEIAEHVQAFSPAQLQGFKNNVKGIAHELQFARAENSDGDEFRVELFEATNHPGADVQIVNMETGEVREFQLKATSYGAYVEAHFAKYEDTPAMTTSEVADEHGFASTGISNEQLSRDFDSATEKLTSDTEPEFLEAIAFAGLVSLARNVRVLLKGDTMSDDTRKAAVKRSMQAGLIAGITELII</sequence>
<evidence type="ECO:0000313" key="2">
    <source>
        <dbReference type="Proteomes" id="UP000050783"/>
    </source>
</evidence>
<dbReference type="EMBL" id="CYPU01000008">
    <property type="protein sequence ID" value="CUH46217.1"/>
    <property type="molecule type" value="Genomic_DNA"/>
</dbReference>
<name>A0A0P1EAK0_9RHOB</name>
<organism evidence="1 2">
    <name type="scientific">Ruegeria atlantica</name>
    <dbReference type="NCBI Taxonomy" id="81569"/>
    <lineage>
        <taxon>Bacteria</taxon>
        <taxon>Pseudomonadati</taxon>
        <taxon>Pseudomonadota</taxon>
        <taxon>Alphaproteobacteria</taxon>
        <taxon>Rhodobacterales</taxon>
        <taxon>Roseobacteraceae</taxon>
        <taxon>Ruegeria</taxon>
    </lineage>
</organism>